<proteinExistence type="predicted"/>
<dbReference type="EMBL" id="NCKU01001670">
    <property type="protein sequence ID" value="RWS11523.1"/>
    <property type="molecule type" value="Genomic_DNA"/>
</dbReference>
<reference evidence="1 3" key="1">
    <citation type="journal article" date="2018" name="Gigascience">
        <title>Genomes of trombidid mites reveal novel predicted allergens and laterally-transferred genes associated with secondary metabolism.</title>
        <authorList>
            <person name="Dong X."/>
            <person name="Chaisiri K."/>
            <person name="Xia D."/>
            <person name="Armstrong S.D."/>
            <person name="Fang Y."/>
            <person name="Donnelly M.J."/>
            <person name="Kadowaki T."/>
            <person name="McGarry J.W."/>
            <person name="Darby A.C."/>
            <person name="Makepeace B.L."/>
        </authorList>
    </citation>
    <scope>NUCLEOTIDE SEQUENCE [LARGE SCALE GENOMIC DNA]</scope>
    <source>
        <strain evidence="1">UoL-WK</strain>
    </source>
</reference>
<reference evidence="1" key="2">
    <citation type="submission" date="2018-11" db="EMBL/GenBank/DDBJ databases">
        <title>Trombidioid mite genomics.</title>
        <authorList>
            <person name="Dong X."/>
        </authorList>
    </citation>
    <scope>NUCLEOTIDE SEQUENCE</scope>
    <source>
        <strain evidence="1">UoL-WK</strain>
    </source>
</reference>
<organism evidence="1 3">
    <name type="scientific">Dinothrombium tinctorium</name>
    <dbReference type="NCBI Taxonomy" id="1965070"/>
    <lineage>
        <taxon>Eukaryota</taxon>
        <taxon>Metazoa</taxon>
        <taxon>Ecdysozoa</taxon>
        <taxon>Arthropoda</taxon>
        <taxon>Chelicerata</taxon>
        <taxon>Arachnida</taxon>
        <taxon>Acari</taxon>
        <taxon>Acariformes</taxon>
        <taxon>Trombidiformes</taxon>
        <taxon>Prostigmata</taxon>
        <taxon>Anystina</taxon>
        <taxon>Parasitengona</taxon>
        <taxon>Trombidioidea</taxon>
        <taxon>Trombidiidae</taxon>
        <taxon>Dinothrombium</taxon>
    </lineage>
</organism>
<dbReference type="EMBL" id="NCKU01001914">
    <property type="protein sequence ID" value="RWS10924.1"/>
    <property type="molecule type" value="Genomic_DNA"/>
</dbReference>
<evidence type="ECO:0000313" key="2">
    <source>
        <dbReference type="EMBL" id="RWS11523.1"/>
    </source>
</evidence>
<evidence type="ECO:0000313" key="3">
    <source>
        <dbReference type="Proteomes" id="UP000285301"/>
    </source>
</evidence>
<accession>A0A3S3PZB8</accession>
<keyword evidence="3" id="KW-1185">Reference proteome</keyword>
<dbReference type="Proteomes" id="UP000285301">
    <property type="component" value="Unassembled WGS sequence"/>
</dbReference>
<evidence type="ECO:0000313" key="1">
    <source>
        <dbReference type="EMBL" id="RWS10924.1"/>
    </source>
</evidence>
<protein>
    <submittedName>
        <fullName evidence="1">Uncharacterized protein</fullName>
    </submittedName>
</protein>
<comment type="caution">
    <text evidence="1">The sequence shown here is derived from an EMBL/GenBank/DDBJ whole genome shotgun (WGS) entry which is preliminary data.</text>
</comment>
<dbReference type="AlphaFoldDB" id="A0A3S3PZB8"/>
<sequence length="50" mass="6295">MSTRWHFRGVLHECLLQRTRMDYRLLSRVKRLSHELKQLKNFFRSKICFE</sequence>
<gene>
    <name evidence="2" type="ORF">B4U79_00135</name>
    <name evidence="1" type="ORF">B4U79_15231</name>
</gene>
<name>A0A3S3PZB8_9ACAR</name>